<dbReference type="OrthoDB" id="227202at2"/>
<evidence type="ECO:0000256" key="1">
    <source>
        <dbReference type="SAM" id="MobiDB-lite"/>
    </source>
</evidence>
<evidence type="ECO:0000313" key="3">
    <source>
        <dbReference type="Proteomes" id="UP000008917"/>
    </source>
</evidence>
<proteinExistence type="predicted"/>
<sequence length="190" mass="20612">MPTNTNGVPVKYIGREDPFYDRLYGSNLPFEPGQVRVITDLDLVAKFLRHDDCFERVVLEPVVPAAAPVLAPAPTQSPVAPTGEGSSSETGATSLTSAAPTGEAAQGKDESTQVPEDDTEARLAAAKKLEDEQKLLEQNRLDLVQTLDSMDKDALQNFARDKFQQTVPKTLSLDNMRAKVVGLIDQFGVQ</sequence>
<dbReference type="EMBL" id="CP002417">
    <property type="protein sequence ID" value="ADU36223.1"/>
    <property type="molecule type" value="Genomic_DNA"/>
</dbReference>
<dbReference type="STRING" id="595537.Varpa_2015"/>
<dbReference type="RefSeq" id="WP_013540461.1">
    <property type="nucleotide sequence ID" value="NC_014931.1"/>
</dbReference>
<dbReference type="AlphaFoldDB" id="E6V9T5"/>
<reference evidence="3" key="1">
    <citation type="submission" date="2010-12" db="EMBL/GenBank/DDBJ databases">
        <title>Complete sequence of Variovorax paradoxus EPS.</title>
        <authorList>
            <consortium name="US DOE Joint Genome Institute"/>
            <person name="Lucas S."/>
            <person name="Copeland A."/>
            <person name="Lapidus A."/>
            <person name="Cheng J.-F."/>
            <person name="Goodwin L."/>
            <person name="Pitluck S."/>
            <person name="Teshima H."/>
            <person name="Detter J.C."/>
            <person name="Han C."/>
            <person name="Tapia R."/>
            <person name="Land M."/>
            <person name="Hauser L."/>
            <person name="Kyrpides N."/>
            <person name="Ivanova N."/>
            <person name="Ovchinnikova G."/>
            <person name="Orwin P."/>
            <person name="Han J.-I.G."/>
            <person name="Woyke T."/>
        </authorList>
    </citation>
    <scope>NUCLEOTIDE SEQUENCE [LARGE SCALE GENOMIC DNA]</scope>
    <source>
        <strain evidence="3">EPS</strain>
    </source>
</reference>
<accession>E6V9T5</accession>
<reference evidence="2 3" key="2">
    <citation type="journal article" date="2013" name="Genome Announc.">
        <title>Genome of the Root-Associated Plant Growth-Promoting Bacterium Variovorax paradoxus Strain EPS.</title>
        <authorList>
            <person name="Han J.I."/>
            <person name="Spain J.C."/>
            <person name="Leadbetter J.R."/>
            <person name="Ovchinnikova G."/>
            <person name="Goodwin L.A."/>
            <person name="Han C.S."/>
            <person name="Woyke T."/>
            <person name="Davenport K.W."/>
            <person name="Orwin P.M."/>
        </authorList>
    </citation>
    <scope>NUCLEOTIDE SEQUENCE [LARGE SCALE GENOMIC DNA]</scope>
    <source>
        <strain evidence="2 3">EPS</strain>
    </source>
</reference>
<feature type="region of interest" description="Disordered" evidence="1">
    <location>
        <begin position="72"/>
        <end position="119"/>
    </location>
</feature>
<name>E6V9T5_VARPE</name>
<dbReference type="HOGENOM" id="CLU_1427447_0_0_4"/>
<protein>
    <submittedName>
        <fullName evidence="2">Putative phage associated protein</fullName>
    </submittedName>
</protein>
<evidence type="ECO:0000313" key="2">
    <source>
        <dbReference type="EMBL" id="ADU36223.1"/>
    </source>
</evidence>
<organism evidence="2 3">
    <name type="scientific">Variovorax paradoxus (strain EPS)</name>
    <dbReference type="NCBI Taxonomy" id="595537"/>
    <lineage>
        <taxon>Bacteria</taxon>
        <taxon>Pseudomonadati</taxon>
        <taxon>Pseudomonadota</taxon>
        <taxon>Betaproteobacteria</taxon>
        <taxon>Burkholderiales</taxon>
        <taxon>Comamonadaceae</taxon>
        <taxon>Variovorax</taxon>
    </lineage>
</organism>
<dbReference type="Proteomes" id="UP000008917">
    <property type="component" value="Chromosome"/>
</dbReference>
<gene>
    <name evidence="2" type="ordered locus">Varpa_2015</name>
</gene>
<dbReference type="eggNOG" id="ENOG502ZGDT">
    <property type="taxonomic scope" value="Bacteria"/>
</dbReference>
<feature type="compositionally biased region" description="Low complexity" evidence="1">
    <location>
        <begin position="82"/>
        <end position="99"/>
    </location>
</feature>
<dbReference type="KEGG" id="vpe:Varpa_2015"/>